<feature type="binding site" evidence="6">
    <location>
        <position position="143"/>
    </location>
    <ligand>
        <name>Fe cation</name>
        <dbReference type="ChEBI" id="CHEBI:24875"/>
    </ligand>
</feature>
<feature type="binding site" evidence="6">
    <location>
        <position position="101"/>
    </location>
    <ligand>
        <name>Fe cation</name>
        <dbReference type="ChEBI" id="CHEBI:24875"/>
    </ligand>
</feature>
<evidence type="ECO:0000313" key="8">
    <source>
        <dbReference type="Proteomes" id="UP000275394"/>
    </source>
</evidence>
<comment type="cofactor">
    <cofactor evidence="6">
        <name>Fe(2+)</name>
        <dbReference type="ChEBI" id="CHEBI:29033"/>
    </cofactor>
    <text evidence="6">Binds 1 Fe(2+) ion.</text>
</comment>
<dbReference type="PANTHER" id="PTHR10458:SF20">
    <property type="entry name" value="PEPTIDE DEFORMYLASE 1"/>
    <property type="match status" value="1"/>
</dbReference>
<dbReference type="Gene3D" id="3.90.45.10">
    <property type="entry name" value="Peptide deformylase"/>
    <property type="match status" value="1"/>
</dbReference>
<dbReference type="GO" id="GO:0042586">
    <property type="term" value="F:peptide deformylase activity"/>
    <property type="evidence" value="ECO:0007669"/>
    <property type="project" value="UniProtKB-UniRule"/>
</dbReference>
<keyword evidence="8" id="KW-1185">Reference proteome</keyword>
<evidence type="ECO:0000256" key="1">
    <source>
        <dbReference type="ARBA" id="ARBA00010759"/>
    </source>
</evidence>
<keyword evidence="4 6" id="KW-0648">Protein biosynthesis</keyword>
<dbReference type="NCBIfam" id="TIGR00079">
    <property type="entry name" value="pept_deformyl"/>
    <property type="match status" value="1"/>
</dbReference>
<evidence type="ECO:0000313" key="7">
    <source>
        <dbReference type="EMBL" id="ROS01122.1"/>
    </source>
</evidence>
<accession>A0A3N2DN64</accession>
<dbReference type="EC" id="3.5.1.88" evidence="6"/>
<dbReference type="PRINTS" id="PR01576">
    <property type="entry name" value="PDEFORMYLASE"/>
</dbReference>
<feature type="active site" evidence="6">
    <location>
        <position position="144"/>
    </location>
</feature>
<dbReference type="InterPro" id="IPR036821">
    <property type="entry name" value="Peptide_deformylase_sf"/>
</dbReference>
<keyword evidence="5 6" id="KW-0408">Iron</keyword>
<evidence type="ECO:0000256" key="3">
    <source>
        <dbReference type="ARBA" id="ARBA00022801"/>
    </source>
</evidence>
<sequence>MEETLPVSQLGATVIREVAAPVSDIPSSAMKHLVAAMIATCEQAGGVGIAAPQVGESKRLFIMASEPNARYPDAPKMAPTPVFNPRILSMSESEESAWEGCLSLPGVRGWVPRATSIEVSYYDAEGVFVERLFEGFLARLFQHEYDHLNGVVFIDRVRSTRDIIMEAEYQRLLQVE</sequence>
<dbReference type="GO" id="GO:0006412">
    <property type="term" value="P:translation"/>
    <property type="evidence" value="ECO:0007669"/>
    <property type="project" value="UniProtKB-UniRule"/>
</dbReference>
<name>A0A3N2DN64_9GAMM</name>
<dbReference type="PANTHER" id="PTHR10458">
    <property type="entry name" value="PEPTIDE DEFORMYLASE"/>
    <property type="match status" value="1"/>
</dbReference>
<evidence type="ECO:0000256" key="6">
    <source>
        <dbReference type="HAMAP-Rule" id="MF_00163"/>
    </source>
</evidence>
<dbReference type="SUPFAM" id="SSF56420">
    <property type="entry name" value="Peptide deformylase"/>
    <property type="match status" value="1"/>
</dbReference>
<feature type="binding site" evidence="6">
    <location>
        <position position="147"/>
    </location>
    <ligand>
        <name>Fe cation</name>
        <dbReference type="ChEBI" id="CHEBI:24875"/>
    </ligand>
</feature>
<gene>
    <name evidence="6" type="primary">def</name>
    <name evidence="7" type="ORF">EDC56_1550</name>
</gene>
<dbReference type="Pfam" id="PF01327">
    <property type="entry name" value="Pep_deformylase"/>
    <property type="match status" value="1"/>
</dbReference>
<organism evidence="7 8">
    <name type="scientific">Sinobacterium caligoides</name>
    <dbReference type="NCBI Taxonomy" id="933926"/>
    <lineage>
        <taxon>Bacteria</taxon>
        <taxon>Pseudomonadati</taxon>
        <taxon>Pseudomonadota</taxon>
        <taxon>Gammaproteobacteria</taxon>
        <taxon>Cellvibrionales</taxon>
        <taxon>Spongiibacteraceae</taxon>
        <taxon>Sinobacterium</taxon>
    </lineage>
</organism>
<comment type="caution">
    <text evidence="7">The sequence shown here is derived from an EMBL/GenBank/DDBJ whole genome shotgun (WGS) entry which is preliminary data.</text>
</comment>
<dbReference type="CDD" id="cd00487">
    <property type="entry name" value="Pep_deformylase"/>
    <property type="match status" value="1"/>
</dbReference>
<comment type="catalytic activity">
    <reaction evidence="6">
        <text>N-terminal N-formyl-L-methionyl-[peptide] + H2O = N-terminal L-methionyl-[peptide] + formate</text>
        <dbReference type="Rhea" id="RHEA:24420"/>
        <dbReference type="Rhea" id="RHEA-COMP:10639"/>
        <dbReference type="Rhea" id="RHEA-COMP:10640"/>
        <dbReference type="ChEBI" id="CHEBI:15377"/>
        <dbReference type="ChEBI" id="CHEBI:15740"/>
        <dbReference type="ChEBI" id="CHEBI:49298"/>
        <dbReference type="ChEBI" id="CHEBI:64731"/>
        <dbReference type="EC" id="3.5.1.88"/>
    </reaction>
</comment>
<dbReference type="HAMAP" id="MF_00163">
    <property type="entry name" value="Pep_deformylase"/>
    <property type="match status" value="1"/>
</dbReference>
<dbReference type="NCBIfam" id="NF001159">
    <property type="entry name" value="PRK00150.1-3"/>
    <property type="match status" value="1"/>
</dbReference>
<comment type="similarity">
    <text evidence="1 6">Belongs to the polypeptide deformylase family.</text>
</comment>
<dbReference type="AlphaFoldDB" id="A0A3N2DN64"/>
<dbReference type="EMBL" id="RKHR01000004">
    <property type="protein sequence ID" value="ROS01122.1"/>
    <property type="molecule type" value="Genomic_DNA"/>
</dbReference>
<proteinExistence type="inferred from homology"/>
<evidence type="ECO:0000256" key="2">
    <source>
        <dbReference type="ARBA" id="ARBA00022723"/>
    </source>
</evidence>
<protein>
    <recommendedName>
        <fullName evidence="6">Peptide deformylase</fullName>
        <shortName evidence="6">PDF</shortName>
        <ecNumber evidence="6">3.5.1.88</ecNumber>
    </recommendedName>
    <alternativeName>
        <fullName evidence="6">Polypeptide deformylase</fullName>
    </alternativeName>
</protein>
<keyword evidence="2 6" id="KW-0479">Metal-binding</keyword>
<evidence type="ECO:0000256" key="5">
    <source>
        <dbReference type="ARBA" id="ARBA00023004"/>
    </source>
</evidence>
<dbReference type="Proteomes" id="UP000275394">
    <property type="component" value="Unassembled WGS sequence"/>
</dbReference>
<reference evidence="7 8" key="1">
    <citation type="submission" date="2018-11" db="EMBL/GenBank/DDBJ databases">
        <title>Genomic Encyclopedia of Type Strains, Phase IV (KMG-IV): sequencing the most valuable type-strain genomes for metagenomic binning, comparative biology and taxonomic classification.</title>
        <authorList>
            <person name="Goeker M."/>
        </authorList>
    </citation>
    <scope>NUCLEOTIDE SEQUENCE [LARGE SCALE GENOMIC DNA]</scope>
    <source>
        <strain evidence="7 8">DSM 100316</strain>
    </source>
</reference>
<comment type="function">
    <text evidence="6">Removes the formyl group from the N-terminal Met of newly synthesized proteins. Requires at least a dipeptide for an efficient rate of reaction. N-terminal L-methionine is a prerequisite for activity but the enzyme has broad specificity at other positions.</text>
</comment>
<dbReference type="PIRSF" id="PIRSF004749">
    <property type="entry name" value="Pep_def"/>
    <property type="match status" value="1"/>
</dbReference>
<dbReference type="GO" id="GO:0046872">
    <property type="term" value="F:metal ion binding"/>
    <property type="evidence" value="ECO:0007669"/>
    <property type="project" value="UniProtKB-KW"/>
</dbReference>
<dbReference type="InterPro" id="IPR023635">
    <property type="entry name" value="Peptide_deformylase"/>
</dbReference>
<dbReference type="OrthoDB" id="9804313at2"/>
<dbReference type="RefSeq" id="WP_123711952.1">
    <property type="nucleotide sequence ID" value="NZ_RKHR01000004.1"/>
</dbReference>
<evidence type="ECO:0000256" key="4">
    <source>
        <dbReference type="ARBA" id="ARBA00022917"/>
    </source>
</evidence>
<keyword evidence="3 6" id="KW-0378">Hydrolase</keyword>